<evidence type="ECO:0000313" key="2">
    <source>
        <dbReference type="Proteomes" id="UP000326268"/>
    </source>
</evidence>
<name>A0A5N7ABY4_9EURO</name>
<dbReference type="GO" id="GO:0016020">
    <property type="term" value="C:membrane"/>
    <property type="evidence" value="ECO:0007669"/>
    <property type="project" value="InterPro"/>
</dbReference>
<organism evidence="1 2">
    <name type="scientific">Aspergillus caelatus</name>
    <dbReference type="NCBI Taxonomy" id="61420"/>
    <lineage>
        <taxon>Eukaryota</taxon>
        <taxon>Fungi</taxon>
        <taxon>Dikarya</taxon>
        <taxon>Ascomycota</taxon>
        <taxon>Pezizomycotina</taxon>
        <taxon>Eurotiomycetes</taxon>
        <taxon>Eurotiomycetidae</taxon>
        <taxon>Eurotiales</taxon>
        <taxon>Aspergillaceae</taxon>
        <taxon>Aspergillus</taxon>
        <taxon>Aspergillus subgen. Circumdati</taxon>
    </lineage>
</organism>
<dbReference type="GO" id="GO:0046873">
    <property type="term" value="F:metal ion transmembrane transporter activity"/>
    <property type="evidence" value="ECO:0007669"/>
    <property type="project" value="InterPro"/>
</dbReference>
<gene>
    <name evidence="1" type="ORF">BDV27DRAFT_155844</name>
</gene>
<dbReference type="OrthoDB" id="194358at2759"/>
<dbReference type="RefSeq" id="XP_031929650.1">
    <property type="nucleotide sequence ID" value="XM_032072219.1"/>
</dbReference>
<dbReference type="InterPro" id="IPR002523">
    <property type="entry name" value="MgTranspt_CorA/ZnTranspt_ZntB"/>
</dbReference>
<dbReference type="GeneID" id="43656665"/>
<dbReference type="EMBL" id="ML737611">
    <property type="protein sequence ID" value="KAE8366569.1"/>
    <property type="molecule type" value="Genomic_DNA"/>
</dbReference>
<dbReference type="Proteomes" id="UP000326268">
    <property type="component" value="Unassembled WGS sequence"/>
</dbReference>
<sequence>MLPSADLKPVLSDEWFNLGPKRASWIQITKRAHSLGFDFELINDTYCDWLPEPKESRLCICKKGSIWGQLPKIFGVRSSLEDQNEYFRYFHEERGQFVVTYLSLNFPEDYHGEAVYPWGISWVRKQTTEGFAHGFISMLPNGCVPHNPFDLFKQFLDHLHQEWNKSCLRLTDRVEELRRDQVKYKGVSHELIDCLAQASQSRAHLSKCLHSHIEGINDIINTNTSFDLEEKSRLATDMGVIEKRLMSKLSHSEQSLRELLQIELAWVSRNESASVKRLSWLTVSNIPLNLCVLITFNWTVRFPAADVCLESLWDER</sequence>
<reference evidence="1 2" key="1">
    <citation type="submission" date="2019-04" db="EMBL/GenBank/DDBJ databases">
        <title>Friends and foes A comparative genomics studyof 23 Aspergillus species from section Flavi.</title>
        <authorList>
            <consortium name="DOE Joint Genome Institute"/>
            <person name="Kjaerbolling I."/>
            <person name="Vesth T."/>
            <person name="Frisvad J.C."/>
            <person name="Nybo J.L."/>
            <person name="Theobald S."/>
            <person name="Kildgaard S."/>
            <person name="Isbrandt T."/>
            <person name="Kuo A."/>
            <person name="Sato A."/>
            <person name="Lyhne E.K."/>
            <person name="Kogle M.E."/>
            <person name="Wiebenga A."/>
            <person name="Kun R.S."/>
            <person name="Lubbers R.J."/>
            <person name="Makela M.R."/>
            <person name="Barry K."/>
            <person name="Chovatia M."/>
            <person name="Clum A."/>
            <person name="Daum C."/>
            <person name="Haridas S."/>
            <person name="He G."/>
            <person name="LaButti K."/>
            <person name="Lipzen A."/>
            <person name="Mondo S."/>
            <person name="Riley R."/>
            <person name="Salamov A."/>
            <person name="Simmons B.A."/>
            <person name="Magnuson J.K."/>
            <person name="Henrissat B."/>
            <person name="Mortensen U.H."/>
            <person name="Larsen T.O."/>
            <person name="Devries R.P."/>
            <person name="Grigoriev I.V."/>
            <person name="Machida M."/>
            <person name="Baker S.E."/>
            <person name="Andersen M.R."/>
        </authorList>
    </citation>
    <scope>NUCLEOTIDE SEQUENCE [LARGE SCALE GENOMIC DNA]</scope>
    <source>
        <strain evidence="1 2">CBS 763.97</strain>
    </source>
</reference>
<accession>A0A5N7ABY4</accession>
<dbReference type="Pfam" id="PF01544">
    <property type="entry name" value="CorA"/>
    <property type="match status" value="1"/>
</dbReference>
<proteinExistence type="predicted"/>
<keyword evidence="2" id="KW-1185">Reference proteome</keyword>
<protein>
    <submittedName>
        <fullName evidence="1">Uncharacterized protein</fullName>
    </submittedName>
</protein>
<evidence type="ECO:0000313" key="1">
    <source>
        <dbReference type="EMBL" id="KAE8366569.1"/>
    </source>
</evidence>
<dbReference type="AlphaFoldDB" id="A0A5N7ABY4"/>